<sequence length="479" mass="55108">MRHRNRREENWFALKWRTRRRRVSPGKSPRMFLIQKQTDTVGRLQYGRQLNSYRRNTFKFKQFFLQPSSNNALNPYYGDMKPFVLVMRAMGVLPVSSTAEGNLGFSWLSRAMLYSVSVYLLLCFAVWFTNDNRMQAIRKAYGYYEDSVDAYMLFVYVVPLAYLPFTHWKEAGKIAKYFNDWSIFQAHFRQVTGNSLVLPFKCKCLTAVVLTVGLSHISILISYDFRSFSIEKILDALLYTYVTALRSALDRSPMRSAVLTEYRLLWLDLSLLAKQIGAANCYTCGCYLLHHFFMVALSTYATLADVLSGNYYSNFSAEIFTILSAFMIVAICEGANTVFLKAKVAFQKKLLRLETATDKTMQLHVNSFLQTIAAEPPVITLGGYVKINRQLLVGAESGRSGFLNKLADFQEVIMRKLEQKVHRIYQNLSPYFRLIASLSPWQVRVCTFPAAFDLLSPKSSFSFEQCYSPNYKDPSSILR</sequence>
<reference evidence="8" key="1">
    <citation type="submission" date="2020-01" db="EMBL/GenBank/DDBJ databases">
        <title>Draft genome sequence of the Termite Coptotermes fromosanus.</title>
        <authorList>
            <person name="Itakura S."/>
            <person name="Yosikawa Y."/>
            <person name="Umezawa K."/>
        </authorList>
    </citation>
    <scope>NUCLEOTIDE SEQUENCE [LARGE SCALE GENOMIC DNA]</scope>
</reference>
<comment type="similarity">
    <text evidence="6">Belongs to the insect chemoreceptor superfamily. Gustatory receptor (GR) family.</text>
</comment>
<dbReference type="GO" id="GO:0007165">
    <property type="term" value="P:signal transduction"/>
    <property type="evidence" value="ECO:0007669"/>
    <property type="project" value="UniProtKB-KW"/>
</dbReference>
<feature type="transmembrane region" description="Helical" evidence="6">
    <location>
        <begin position="111"/>
        <end position="130"/>
    </location>
</feature>
<dbReference type="Proteomes" id="UP000502823">
    <property type="component" value="Unassembled WGS sequence"/>
</dbReference>
<keyword evidence="3 6" id="KW-0812">Transmembrane</keyword>
<dbReference type="EMBL" id="BLKM01000124">
    <property type="protein sequence ID" value="GFG29284.1"/>
    <property type="molecule type" value="Genomic_DNA"/>
</dbReference>
<keyword evidence="6" id="KW-0675">Receptor</keyword>
<comment type="caution">
    <text evidence="7">The sequence shown here is derived from an EMBL/GenBank/DDBJ whole genome shotgun (WGS) entry which is preliminary data.</text>
</comment>
<feature type="transmembrane region" description="Helical" evidence="6">
    <location>
        <begin position="150"/>
        <end position="168"/>
    </location>
</feature>
<evidence type="ECO:0000256" key="4">
    <source>
        <dbReference type="ARBA" id="ARBA00022989"/>
    </source>
</evidence>
<evidence type="ECO:0000256" key="1">
    <source>
        <dbReference type="ARBA" id="ARBA00004651"/>
    </source>
</evidence>
<evidence type="ECO:0000256" key="5">
    <source>
        <dbReference type="ARBA" id="ARBA00023136"/>
    </source>
</evidence>
<evidence type="ECO:0000313" key="8">
    <source>
        <dbReference type="Proteomes" id="UP000502823"/>
    </source>
</evidence>
<dbReference type="InParanoid" id="A0A6L2PA76"/>
<dbReference type="GO" id="GO:0050909">
    <property type="term" value="P:sensory perception of taste"/>
    <property type="evidence" value="ECO:0007669"/>
    <property type="project" value="InterPro"/>
</dbReference>
<organism evidence="7 8">
    <name type="scientific">Coptotermes formosanus</name>
    <name type="common">Formosan subterranean termite</name>
    <dbReference type="NCBI Taxonomy" id="36987"/>
    <lineage>
        <taxon>Eukaryota</taxon>
        <taxon>Metazoa</taxon>
        <taxon>Ecdysozoa</taxon>
        <taxon>Arthropoda</taxon>
        <taxon>Hexapoda</taxon>
        <taxon>Insecta</taxon>
        <taxon>Pterygota</taxon>
        <taxon>Neoptera</taxon>
        <taxon>Polyneoptera</taxon>
        <taxon>Dictyoptera</taxon>
        <taxon>Blattodea</taxon>
        <taxon>Blattoidea</taxon>
        <taxon>Termitoidae</taxon>
        <taxon>Rhinotermitidae</taxon>
        <taxon>Coptotermes</taxon>
    </lineage>
</organism>
<comment type="subcellular location">
    <subcellularLocation>
        <location evidence="1 6">Cell membrane</location>
        <topology evidence="1 6">Multi-pass membrane protein</topology>
    </subcellularLocation>
</comment>
<keyword evidence="5 6" id="KW-0472">Membrane</keyword>
<proteinExistence type="inferred from homology"/>
<name>A0A6L2PA76_COPFO</name>
<gene>
    <name evidence="7" type="ORF">Cfor_09487</name>
</gene>
<keyword evidence="6" id="KW-0807">Transducer</keyword>
<evidence type="ECO:0000256" key="2">
    <source>
        <dbReference type="ARBA" id="ARBA00022475"/>
    </source>
</evidence>
<evidence type="ECO:0000256" key="6">
    <source>
        <dbReference type="RuleBase" id="RU363108"/>
    </source>
</evidence>
<dbReference type="InterPro" id="IPR013604">
    <property type="entry name" value="7TM_chemorcpt"/>
</dbReference>
<keyword evidence="4 6" id="KW-1133">Transmembrane helix</keyword>
<feature type="transmembrane region" description="Helical" evidence="6">
    <location>
        <begin position="319"/>
        <end position="340"/>
    </location>
</feature>
<protein>
    <recommendedName>
        <fullName evidence="6">Gustatory receptor</fullName>
    </recommendedName>
</protein>
<keyword evidence="8" id="KW-1185">Reference proteome</keyword>
<accession>A0A6L2PA76</accession>
<dbReference type="OrthoDB" id="6625921at2759"/>
<dbReference type="Pfam" id="PF08395">
    <property type="entry name" value="7tm_7"/>
    <property type="match status" value="2"/>
</dbReference>
<comment type="caution">
    <text evidence="6">Lacks conserved residue(s) required for the propagation of feature annotation.</text>
</comment>
<dbReference type="GO" id="GO:0005886">
    <property type="term" value="C:plasma membrane"/>
    <property type="evidence" value="ECO:0007669"/>
    <property type="project" value="UniProtKB-SubCell"/>
</dbReference>
<evidence type="ECO:0000256" key="3">
    <source>
        <dbReference type="ARBA" id="ARBA00022692"/>
    </source>
</evidence>
<dbReference type="AlphaFoldDB" id="A0A6L2PA76"/>
<keyword evidence="2 6" id="KW-1003">Cell membrane</keyword>
<evidence type="ECO:0000313" key="7">
    <source>
        <dbReference type="EMBL" id="GFG29284.1"/>
    </source>
</evidence>
<comment type="function">
    <text evidence="6">Gustatory receptor which mediates acceptance or avoidance behavior, depending on its substrates.</text>
</comment>